<accession>A0ABV5FMQ4</accession>
<dbReference type="EMBL" id="JBHMEX010000036">
    <property type="protein sequence ID" value="MFB9064819.1"/>
    <property type="molecule type" value="Genomic_DNA"/>
</dbReference>
<feature type="domain" description="ORC1/DEAH AAA+ ATPase" evidence="1">
    <location>
        <begin position="295"/>
        <end position="453"/>
    </location>
</feature>
<proteinExistence type="predicted"/>
<name>A0ABV5FMQ4_9FLAO</name>
<dbReference type="Gene3D" id="3.40.50.300">
    <property type="entry name" value="P-loop containing nucleotide triphosphate hydrolases"/>
    <property type="match status" value="1"/>
</dbReference>
<keyword evidence="3" id="KW-1185">Reference proteome</keyword>
<comment type="caution">
    <text evidence="2">The sequence shown here is derived from an EMBL/GenBank/DDBJ whole genome shotgun (WGS) entry which is preliminary data.</text>
</comment>
<gene>
    <name evidence="2" type="ORF">ACFFUQ_12375</name>
</gene>
<dbReference type="SUPFAM" id="SSF52540">
    <property type="entry name" value="P-loop containing nucleoside triphosphate hydrolases"/>
    <property type="match status" value="1"/>
</dbReference>
<reference evidence="2 3" key="1">
    <citation type="submission" date="2024-09" db="EMBL/GenBank/DDBJ databases">
        <authorList>
            <person name="Sun Q."/>
            <person name="Mori K."/>
        </authorList>
    </citation>
    <scope>NUCLEOTIDE SEQUENCE [LARGE SCALE GENOMIC DNA]</scope>
    <source>
        <strain evidence="2 3">CECT 7908</strain>
    </source>
</reference>
<evidence type="ECO:0000313" key="3">
    <source>
        <dbReference type="Proteomes" id="UP001589589"/>
    </source>
</evidence>
<dbReference type="Proteomes" id="UP001589589">
    <property type="component" value="Unassembled WGS sequence"/>
</dbReference>
<evidence type="ECO:0000259" key="1">
    <source>
        <dbReference type="Pfam" id="PF13401"/>
    </source>
</evidence>
<dbReference type="RefSeq" id="WP_290266395.1">
    <property type="nucleotide sequence ID" value="NZ_JAUFQQ010000005.1"/>
</dbReference>
<dbReference type="InterPro" id="IPR049945">
    <property type="entry name" value="AAA_22"/>
</dbReference>
<evidence type="ECO:0000313" key="2">
    <source>
        <dbReference type="EMBL" id="MFB9064819.1"/>
    </source>
</evidence>
<dbReference type="Pfam" id="PF13401">
    <property type="entry name" value="AAA_22"/>
    <property type="match status" value="1"/>
</dbReference>
<sequence>MNEYDKSFQNLLEFEKSYDEFKKMDLSETDTRSKILDKMLIDVLGWTEYDIEREGWIRVGYFDYEINTSSFQYVIEAKKNFVEFKLPEKGNEVNIKSIYAGNKEVIDQIRSYVVERSLSFGVITNGTQFIVGQFANTLGIDWKNQKCIFFKDLDDIKRNFDKFYDLLHRQSICRYGKIKINKTSNIGKTIVKDFPLKRKKVELVRNQISKQLVPIINQVFVEIYNTESLEGKKILTKCYVQNKDVKKYNSELGYIFSDEPPTFDSRIVPVQNTENTQNQIKEQIFNDVGFLPDPIILIGTAGAGKTTFIKYFTEVLLNNKNKSNRPFIYIDFRLFTSQIVRDTKFIYNSIIEQIENEYPELNLTKYNILKIIYKNEIDKKKQGTWSYLLNDEDKLNEAISKLIDENQSDSLKHLMKISEYLLHTCRKRMCIVFDNADQLDDADQKEVFLLGNSINRSLKSIVIISLREGYFYKWKNKPPFNAYQSIVYHITAPPYSDVIEKRIKYVMTQFNFQELSLRAENKLVTFQNGSLEHLFKNLYETLFNSKNSDVMEFLEETSYPNTRLGLEIFKSFLLSGHSKITEYMSFAYGIGEGIPIWEFFKSIALDSNFYYETNKSKIVNLFYPSKSNRNHFTKIRILNLLHLKLKNSSKRKEYFLISEITNEFIKAGYTIDIIEEELQELFDYKLISTSEYSEDIEEETTIDLNSMISITSTGVYYLKSLIGRFHYIDLILQDTPIYDDDFYNDLAKVFPDSEENGNRNLSQRKLSVEKFVDYLSSQELNDKKFLANFEDKEIMFNVSGKIFNSLKKDIEKIQKVIVREK</sequence>
<dbReference type="InterPro" id="IPR027417">
    <property type="entry name" value="P-loop_NTPase"/>
</dbReference>
<organism evidence="2 3">
    <name type="scientific">Flavobacterium branchiarum</name>
    <dbReference type="NCBI Taxonomy" id="1114870"/>
    <lineage>
        <taxon>Bacteria</taxon>
        <taxon>Pseudomonadati</taxon>
        <taxon>Bacteroidota</taxon>
        <taxon>Flavobacteriia</taxon>
        <taxon>Flavobacteriales</taxon>
        <taxon>Flavobacteriaceae</taxon>
        <taxon>Flavobacterium</taxon>
    </lineage>
</organism>
<protein>
    <submittedName>
        <fullName evidence="2">AAA family ATPase</fullName>
    </submittedName>
</protein>